<proteinExistence type="predicted"/>
<evidence type="ECO:0000313" key="2">
    <source>
        <dbReference type="EMBL" id="MBW0593811.1"/>
    </source>
</evidence>
<reference evidence="2" key="1">
    <citation type="submission" date="2021-03" db="EMBL/GenBank/DDBJ databases">
        <title>Draft genome sequence of rust myrtle Austropuccinia psidii MF-1, a brazilian biotype.</title>
        <authorList>
            <person name="Quecine M.C."/>
            <person name="Pachon D.M.R."/>
            <person name="Bonatelli M.L."/>
            <person name="Correr F.H."/>
            <person name="Franceschini L.M."/>
            <person name="Leite T.F."/>
            <person name="Margarido G.R.A."/>
            <person name="Almeida C.A."/>
            <person name="Ferrarezi J.A."/>
            <person name="Labate C.A."/>
        </authorList>
    </citation>
    <scope>NUCLEOTIDE SEQUENCE</scope>
    <source>
        <strain evidence="2">MF-1</strain>
    </source>
</reference>
<protein>
    <submittedName>
        <fullName evidence="2">Uncharacterized protein</fullName>
    </submittedName>
</protein>
<evidence type="ECO:0000313" key="3">
    <source>
        <dbReference type="Proteomes" id="UP000765509"/>
    </source>
</evidence>
<accession>A0A9Q3QC46</accession>
<evidence type="ECO:0000256" key="1">
    <source>
        <dbReference type="SAM" id="MobiDB-lite"/>
    </source>
</evidence>
<feature type="region of interest" description="Disordered" evidence="1">
    <location>
        <begin position="28"/>
        <end position="62"/>
    </location>
</feature>
<feature type="compositionally biased region" description="Low complexity" evidence="1">
    <location>
        <begin position="31"/>
        <end position="46"/>
    </location>
</feature>
<gene>
    <name evidence="2" type="ORF">O181_133526</name>
</gene>
<feature type="compositionally biased region" description="Polar residues" evidence="1">
    <location>
        <begin position="52"/>
        <end position="62"/>
    </location>
</feature>
<dbReference type="Proteomes" id="UP000765509">
    <property type="component" value="Unassembled WGS sequence"/>
</dbReference>
<dbReference type="AlphaFoldDB" id="A0A9Q3QC46"/>
<organism evidence="2 3">
    <name type="scientific">Austropuccinia psidii MF-1</name>
    <dbReference type="NCBI Taxonomy" id="1389203"/>
    <lineage>
        <taxon>Eukaryota</taxon>
        <taxon>Fungi</taxon>
        <taxon>Dikarya</taxon>
        <taxon>Basidiomycota</taxon>
        <taxon>Pucciniomycotina</taxon>
        <taxon>Pucciniomycetes</taxon>
        <taxon>Pucciniales</taxon>
        <taxon>Sphaerophragmiaceae</taxon>
        <taxon>Austropuccinia</taxon>
    </lineage>
</organism>
<dbReference type="EMBL" id="AVOT02156748">
    <property type="protein sequence ID" value="MBW0593811.1"/>
    <property type="molecule type" value="Genomic_DNA"/>
</dbReference>
<comment type="caution">
    <text evidence="2">The sequence shown here is derived from an EMBL/GenBank/DDBJ whole genome shotgun (WGS) entry which is preliminary data.</text>
</comment>
<name>A0A9Q3QC46_9BASI</name>
<keyword evidence="3" id="KW-1185">Reference proteome</keyword>
<sequence>MHIKDNCHKIPPNKKSKYIQDVLQDSKVSDSDGISASGTSSSLSAPPSTPSKATFNRLPSETPSTISYFQCLSHERTQDLHELILKALVISNVSF</sequence>